<dbReference type="CDD" id="cd11044">
    <property type="entry name" value="CYP120A1_CYP26-like"/>
    <property type="match status" value="1"/>
</dbReference>
<dbReference type="SUPFAM" id="SSF48264">
    <property type="entry name" value="Cytochrome P450"/>
    <property type="match status" value="1"/>
</dbReference>
<proteinExistence type="inferred from homology"/>
<evidence type="ECO:0000256" key="4">
    <source>
        <dbReference type="ARBA" id="ARBA00023002"/>
    </source>
</evidence>
<evidence type="ECO:0000256" key="2">
    <source>
        <dbReference type="ARBA" id="ARBA00022617"/>
    </source>
</evidence>
<keyword evidence="5 7" id="KW-0408">Iron</keyword>
<keyword evidence="6 8" id="KW-0503">Monooxygenase</keyword>
<dbReference type="GO" id="GO:0005506">
    <property type="term" value="F:iron ion binding"/>
    <property type="evidence" value="ECO:0007669"/>
    <property type="project" value="InterPro"/>
</dbReference>
<dbReference type="GO" id="GO:0016705">
    <property type="term" value="F:oxidoreductase activity, acting on paired donors, with incorporation or reduction of molecular oxygen"/>
    <property type="evidence" value="ECO:0007669"/>
    <property type="project" value="InterPro"/>
</dbReference>
<keyword evidence="10" id="KW-1185">Reference proteome</keyword>
<dbReference type="EMBL" id="QXHD01000004">
    <property type="protein sequence ID" value="NEZ57924.1"/>
    <property type="molecule type" value="Genomic_DNA"/>
</dbReference>
<dbReference type="GO" id="GO:0016125">
    <property type="term" value="P:sterol metabolic process"/>
    <property type="evidence" value="ECO:0007669"/>
    <property type="project" value="TreeGrafter"/>
</dbReference>
<dbReference type="PROSITE" id="PS00086">
    <property type="entry name" value="CYTOCHROME_P450"/>
    <property type="match status" value="1"/>
</dbReference>
<evidence type="ECO:0000256" key="1">
    <source>
        <dbReference type="ARBA" id="ARBA00010617"/>
    </source>
</evidence>
<protein>
    <submittedName>
        <fullName evidence="9">Cytochrome P450</fullName>
    </submittedName>
</protein>
<evidence type="ECO:0000313" key="10">
    <source>
        <dbReference type="Proteomes" id="UP000481033"/>
    </source>
</evidence>
<dbReference type="PRINTS" id="PR00385">
    <property type="entry name" value="P450"/>
</dbReference>
<dbReference type="InterPro" id="IPR002401">
    <property type="entry name" value="Cyt_P450_E_grp-I"/>
</dbReference>
<evidence type="ECO:0000256" key="3">
    <source>
        <dbReference type="ARBA" id="ARBA00022723"/>
    </source>
</evidence>
<comment type="caution">
    <text evidence="9">The sequence shown here is derived from an EMBL/GenBank/DDBJ whole genome shotgun (WGS) entry which is preliminary data.</text>
</comment>
<dbReference type="AlphaFoldDB" id="A0A6M0RNW7"/>
<evidence type="ECO:0000256" key="8">
    <source>
        <dbReference type="RuleBase" id="RU000461"/>
    </source>
</evidence>
<sequence>MSNLPLPPGDFGLPLIGDTLSFFRDPNYGKKQHKKYGPIFKTRLLGSPTLFVQGADANQFILTNENNYFVVSWPPSTKALLGNLSLALQTGGEHQNRRKLLAQAFMPRALSGYIDTVQSITHAYTEKWAESTTLIWYPELRNYTFDVACKLLVGLDQGAQTDLGHLFETWCAGLFSIPLTLPWTRFGKAKKARTQLLLLLEEIIRKRQQSQHLGNDALSLLVQAKDDDGHSLSIDELKDQVLLLLFAGHETLTSAVASFCLLVAQHPQVLAALRDEQQTFDPQQPITLDVLKQMPYLEQVLQEVLRLIPPVGGGFRKVLKTCEFNGYQIPKGWTVLYEINQTHLNPTDYEAPDDFRPERFAKGEQPNKYSYVPFGGGIRECLGKEFARLEMKLFAVHLLRGYGWELLPDQDLSMVVVPTPHPRDNLRVQFGRM</sequence>
<keyword evidence="4 8" id="KW-0560">Oxidoreductase</keyword>
<accession>A0A6M0RNW7</accession>
<evidence type="ECO:0000313" key="9">
    <source>
        <dbReference type="EMBL" id="NEZ57924.1"/>
    </source>
</evidence>
<dbReference type="Gene3D" id="1.10.630.10">
    <property type="entry name" value="Cytochrome P450"/>
    <property type="match status" value="1"/>
</dbReference>
<dbReference type="InterPro" id="IPR001128">
    <property type="entry name" value="Cyt_P450"/>
</dbReference>
<dbReference type="InterPro" id="IPR017972">
    <property type="entry name" value="Cyt_P450_CS"/>
</dbReference>
<dbReference type="Pfam" id="PF00067">
    <property type="entry name" value="p450"/>
    <property type="match status" value="1"/>
</dbReference>
<keyword evidence="3 7" id="KW-0479">Metal-binding</keyword>
<comment type="similarity">
    <text evidence="1 8">Belongs to the cytochrome P450 family.</text>
</comment>
<evidence type="ECO:0000256" key="6">
    <source>
        <dbReference type="ARBA" id="ARBA00023033"/>
    </source>
</evidence>
<gene>
    <name evidence="9" type="ORF">DXZ20_20210</name>
</gene>
<comment type="cofactor">
    <cofactor evidence="7">
        <name>heme</name>
        <dbReference type="ChEBI" id="CHEBI:30413"/>
    </cofactor>
</comment>
<dbReference type="PANTHER" id="PTHR24286:SF384">
    <property type="entry name" value="P450, PUTATIVE (EUROFUNG)-RELATED"/>
    <property type="match status" value="1"/>
</dbReference>
<name>A0A6M0RNW7_9CYAN</name>
<dbReference type="PANTHER" id="PTHR24286">
    <property type="entry name" value="CYTOCHROME P450 26"/>
    <property type="match status" value="1"/>
</dbReference>
<reference evidence="9 10" key="1">
    <citation type="journal article" date="2020" name="Microb. Ecol.">
        <title>Ecogenomics of the Marine Benthic Filamentous Cyanobacterium Adonisia.</title>
        <authorList>
            <person name="Walter J.M."/>
            <person name="Coutinho F.H."/>
            <person name="Leomil L."/>
            <person name="Hargreaves P.I."/>
            <person name="Campeao M.E."/>
            <person name="Vieira V.V."/>
            <person name="Silva B.S."/>
            <person name="Fistarol G.O."/>
            <person name="Salomon P.S."/>
            <person name="Sawabe T."/>
            <person name="Mino S."/>
            <person name="Hosokawa M."/>
            <person name="Miyashita H."/>
            <person name="Maruyama F."/>
            <person name="van Verk M.C."/>
            <person name="Dutilh B.E."/>
            <person name="Thompson C.C."/>
            <person name="Thompson F.L."/>
        </authorList>
    </citation>
    <scope>NUCLEOTIDE SEQUENCE [LARGE SCALE GENOMIC DNA]</scope>
    <source>
        <strain evidence="9 10">CCMR0081</strain>
    </source>
</reference>
<evidence type="ECO:0000256" key="7">
    <source>
        <dbReference type="PIRSR" id="PIRSR602401-1"/>
    </source>
</evidence>
<dbReference type="PRINTS" id="PR00463">
    <property type="entry name" value="EP450I"/>
</dbReference>
<dbReference type="GO" id="GO:0004497">
    <property type="term" value="F:monooxygenase activity"/>
    <property type="evidence" value="ECO:0007669"/>
    <property type="project" value="UniProtKB-KW"/>
</dbReference>
<dbReference type="Proteomes" id="UP000481033">
    <property type="component" value="Unassembled WGS sequence"/>
</dbReference>
<feature type="binding site" description="axial binding residue" evidence="7">
    <location>
        <position position="381"/>
    </location>
    <ligand>
        <name>heme</name>
        <dbReference type="ChEBI" id="CHEBI:30413"/>
    </ligand>
    <ligandPart>
        <name>Fe</name>
        <dbReference type="ChEBI" id="CHEBI:18248"/>
    </ligandPart>
</feature>
<dbReference type="InterPro" id="IPR036396">
    <property type="entry name" value="Cyt_P450_sf"/>
</dbReference>
<keyword evidence="2 7" id="KW-0349">Heme</keyword>
<evidence type="ECO:0000256" key="5">
    <source>
        <dbReference type="ARBA" id="ARBA00023004"/>
    </source>
</evidence>
<organism evidence="9 10">
    <name type="scientific">Adonisia turfae CCMR0081</name>
    <dbReference type="NCBI Taxonomy" id="2292702"/>
    <lineage>
        <taxon>Bacteria</taxon>
        <taxon>Bacillati</taxon>
        <taxon>Cyanobacteriota</taxon>
        <taxon>Adonisia</taxon>
        <taxon>Adonisia turfae</taxon>
    </lineage>
</organism>
<dbReference type="GO" id="GO:0020037">
    <property type="term" value="F:heme binding"/>
    <property type="evidence" value="ECO:0007669"/>
    <property type="project" value="InterPro"/>
</dbReference>